<dbReference type="AlphaFoldDB" id="A0AAD5UGW7"/>
<dbReference type="PROSITE" id="PS50294">
    <property type="entry name" value="WD_REPEATS_REGION"/>
    <property type="match status" value="2"/>
</dbReference>
<proteinExistence type="predicted"/>
<dbReference type="EMBL" id="JADGKB010000034">
    <property type="protein sequence ID" value="KAJ3257817.1"/>
    <property type="molecule type" value="Genomic_DNA"/>
</dbReference>
<keyword evidence="1" id="KW-0853">WD repeat</keyword>
<gene>
    <name evidence="2" type="ORF">HK103_004285</name>
</gene>
<feature type="repeat" description="WD" evidence="1">
    <location>
        <begin position="25"/>
        <end position="59"/>
    </location>
</feature>
<dbReference type="InterPro" id="IPR001680">
    <property type="entry name" value="WD40_rpt"/>
</dbReference>
<comment type="caution">
    <text evidence="2">The sequence shown here is derived from an EMBL/GenBank/DDBJ whole genome shotgun (WGS) entry which is preliminary data.</text>
</comment>
<dbReference type="Pfam" id="PF00400">
    <property type="entry name" value="WD40"/>
    <property type="match status" value="3"/>
</dbReference>
<name>A0AAD5UGW7_9FUNG</name>
<dbReference type="InterPro" id="IPR051859">
    <property type="entry name" value="DCAF"/>
</dbReference>
<dbReference type="SMART" id="SM00320">
    <property type="entry name" value="WD40"/>
    <property type="match status" value="3"/>
</dbReference>
<dbReference type="PANTHER" id="PTHR19847">
    <property type="entry name" value="DDB1- AND CUL4-ASSOCIATED FACTOR 11"/>
    <property type="match status" value="1"/>
</dbReference>
<dbReference type="InterPro" id="IPR015943">
    <property type="entry name" value="WD40/YVTN_repeat-like_dom_sf"/>
</dbReference>
<evidence type="ECO:0000256" key="1">
    <source>
        <dbReference type="PROSITE-ProRule" id="PRU00221"/>
    </source>
</evidence>
<evidence type="ECO:0000313" key="3">
    <source>
        <dbReference type="Proteomes" id="UP001210925"/>
    </source>
</evidence>
<dbReference type="SUPFAM" id="SSF50978">
    <property type="entry name" value="WD40 repeat-like"/>
    <property type="match status" value="1"/>
</dbReference>
<dbReference type="Gene3D" id="2.130.10.10">
    <property type="entry name" value="YVTN repeat-like/Quinoprotein amine dehydrogenase"/>
    <property type="match status" value="2"/>
</dbReference>
<dbReference type="GO" id="GO:0080008">
    <property type="term" value="C:Cul4-RING E3 ubiquitin ligase complex"/>
    <property type="evidence" value="ECO:0007669"/>
    <property type="project" value="TreeGrafter"/>
</dbReference>
<dbReference type="GO" id="GO:0043161">
    <property type="term" value="P:proteasome-mediated ubiquitin-dependent protein catabolic process"/>
    <property type="evidence" value="ECO:0007669"/>
    <property type="project" value="TreeGrafter"/>
</dbReference>
<dbReference type="PANTHER" id="PTHR19847:SF7">
    <property type="entry name" value="DDB1- AND CUL4-ASSOCIATED FACTOR 11"/>
    <property type="match status" value="1"/>
</dbReference>
<accession>A0AAD5UGW7</accession>
<protein>
    <submittedName>
        <fullName evidence="2">Uncharacterized protein</fullName>
    </submittedName>
</protein>
<dbReference type="PROSITE" id="PS50082">
    <property type="entry name" value="WD_REPEATS_2"/>
    <property type="match status" value="2"/>
</dbReference>
<evidence type="ECO:0000313" key="2">
    <source>
        <dbReference type="EMBL" id="KAJ3257817.1"/>
    </source>
</evidence>
<dbReference type="InterPro" id="IPR036322">
    <property type="entry name" value="WD40_repeat_dom_sf"/>
</dbReference>
<reference evidence="2" key="1">
    <citation type="submission" date="2020-05" db="EMBL/GenBank/DDBJ databases">
        <title>Phylogenomic resolution of chytrid fungi.</title>
        <authorList>
            <person name="Stajich J.E."/>
            <person name="Amses K."/>
            <person name="Simmons R."/>
            <person name="Seto K."/>
            <person name="Myers J."/>
            <person name="Bonds A."/>
            <person name="Quandt C.A."/>
            <person name="Barry K."/>
            <person name="Liu P."/>
            <person name="Grigoriev I."/>
            <person name="Longcore J.E."/>
            <person name="James T.Y."/>
        </authorList>
    </citation>
    <scope>NUCLEOTIDE SEQUENCE</scope>
    <source>
        <strain evidence="2">PLAUS21</strain>
    </source>
</reference>
<sequence>MIARFSVFFVNAVYDIERREVLHEIQGHSNDVNSVGFVDPLDPNVLVSGSDDHLIKIWDRRSLGAACIPSGVLIGHTEGITYVSPKGDGRHILSNGKDQAMKLWDIRRMASGSKKDYSETIDYCPPWDYRWMKYPLKSPLKHPKDCSVKTFVGHSVLKTLIRCHFSPCSNYTYTGSADGIIHIYSLQGNEKHRINTNSVKFGRSRHARDSRGLVRDVSWHPNAPYLICGQWLEDGGRLLKYDPAFE</sequence>
<dbReference type="Proteomes" id="UP001210925">
    <property type="component" value="Unassembled WGS sequence"/>
</dbReference>
<feature type="repeat" description="WD" evidence="1">
    <location>
        <begin position="73"/>
        <end position="107"/>
    </location>
</feature>
<organism evidence="2 3">
    <name type="scientific">Boothiomyces macroporosus</name>
    <dbReference type="NCBI Taxonomy" id="261099"/>
    <lineage>
        <taxon>Eukaryota</taxon>
        <taxon>Fungi</taxon>
        <taxon>Fungi incertae sedis</taxon>
        <taxon>Chytridiomycota</taxon>
        <taxon>Chytridiomycota incertae sedis</taxon>
        <taxon>Chytridiomycetes</taxon>
        <taxon>Rhizophydiales</taxon>
        <taxon>Terramycetaceae</taxon>
        <taxon>Boothiomyces</taxon>
    </lineage>
</organism>
<keyword evidence="3" id="KW-1185">Reference proteome</keyword>